<keyword evidence="2" id="KW-0812">Transmembrane</keyword>
<feature type="coiled-coil region" evidence="1">
    <location>
        <begin position="78"/>
        <end position="112"/>
    </location>
</feature>
<dbReference type="EMBL" id="MAHS01000016">
    <property type="protein sequence ID" value="OPB47220.1"/>
    <property type="molecule type" value="Genomic_DNA"/>
</dbReference>
<dbReference type="AlphaFoldDB" id="A0A494J1Y3"/>
<dbReference type="Proteomes" id="UP000189738">
    <property type="component" value="Chromosome"/>
</dbReference>
<keyword evidence="1" id="KW-0175">Coiled coil</keyword>
<gene>
    <name evidence="3" type="ORF">AYC66_18045</name>
    <name evidence="4" type="ORF">BAY09_08490</name>
</gene>
<evidence type="ECO:0000256" key="1">
    <source>
        <dbReference type="SAM" id="Coils"/>
    </source>
</evidence>
<evidence type="ECO:0000313" key="4">
    <source>
        <dbReference type="EMBL" id="OPB47220.1"/>
    </source>
</evidence>
<protein>
    <submittedName>
        <fullName evidence="4">Uncharacterized protein</fullName>
    </submittedName>
</protein>
<name>A0A494J1Y3_9FLAO</name>
<evidence type="ECO:0000256" key="2">
    <source>
        <dbReference type="SAM" id="Phobius"/>
    </source>
</evidence>
<reference evidence="4" key="2">
    <citation type="submission" date="2016-06" db="EMBL/GenBank/DDBJ databases">
        <authorList>
            <person name="Nicholson A.C."/>
        </authorList>
    </citation>
    <scope>NUCLEOTIDE SEQUENCE [LARGE SCALE GENOMIC DNA]</scope>
    <source>
        <strain evidence="4">E6809</strain>
    </source>
</reference>
<sequence length="143" mass="17160">MKEIDLQIDKNLEHLYNHEYRAIHSHRFIDVNGRELTSKFNGDQFIKEMEFRKLVFNKNNLWSLTDFGYEVIELGGWIKYLEHEKERKQLEKQKSNEETEKLKLELEVLRNTVKDYPKTKFIAKASFATAIISIIISIWQLLK</sequence>
<proteinExistence type="predicted"/>
<keyword evidence="2" id="KW-1133">Transmembrane helix</keyword>
<accession>A0A494J1Y3</accession>
<dbReference type="EMBL" id="CP014339">
    <property type="protein sequence ID" value="AQX52463.1"/>
    <property type="molecule type" value="Genomic_DNA"/>
</dbReference>
<keyword evidence="2" id="KW-0472">Membrane</keyword>
<feature type="transmembrane region" description="Helical" evidence="2">
    <location>
        <begin position="121"/>
        <end position="142"/>
    </location>
</feature>
<evidence type="ECO:0000313" key="5">
    <source>
        <dbReference type="Proteomes" id="UP000189738"/>
    </source>
</evidence>
<reference evidence="3 5" key="1">
    <citation type="submission" date="2016-02" db="EMBL/GenBank/DDBJ databases">
        <authorList>
            <person name="Nicholson A.C."/>
            <person name="Humrighouse B.W."/>
            <person name="Loparev V."/>
            <person name="Emery B."/>
            <person name="Graziano J."/>
            <person name="McQuiston J.R."/>
        </authorList>
    </citation>
    <scope>NUCLEOTIDE SEQUENCE [LARGE SCALE GENOMIC DNA]</scope>
    <source>
        <strain evidence="3 5">E6809</strain>
    </source>
</reference>
<dbReference type="RefSeq" id="WP_078720283.1">
    <property type="nucleotide sequence ID" value="NZ_CP014339.1"/>
</dbReference>
<organism evidence="4">
    <name type="scientific">Elizabethkingia anophelis</name>
    <dbReference type="NCBI Taxonomy" id="1117645"/>
    <lineage>
        <taxon>Bacteria</taxon>
        <taxon>Pseudomonadati</taxon>
        <taxon>Bacteroidota</taxon>
        <taxon>Flavobacteriia</taxon>
        <taxon>Flavobacteriales</taxon>
        <taxon>Weeksellaceae</taxon>
        <taxon>Elizabethkingia</taxon>
    </lineage>
</organism>
<evidence type="ECO:0000313" key="3">
    <source>
        <dbReference type="EMBL" id="AQX52463.1"/>
    </source>
</evidence>